<feature type="non-terminal residue" evidence="3">
    <location>
        <position position="1"/>
    </location>
</feature>
<feature type="compositionally biased region" description="Low complexity" evidence="1">
    <location>
        <begin position="328"/>
        <end position="346"/>
    </location>
</feature>
<dbReference type="AlphaFoldDB" id="A0A1S8WRQ5"/>
<dbReference type="Pfam" id="PF23079">
    <property type="entry name" value="HTH_NOL4_2nd"/>
    <property type="match status" value="2"/>
</dbReference>
<evidence type="ECO:0000313" key="3">
    <source>
        <dbReference type="EMBL" id="OON17085.1"/>
    </source>
</evidence>
<accession>A0A1S8WRQ5</accession>
<evidence type="ECO:0000259" key="2">
    <source>
        <dbReference type="Pfam" id="PF23079"/>
    </source>
</evidence>
<feature type="domain" description="Nucleolar protein 4 helical" evidence="2">
    <location>
        <begin position="247"/>
        <end position="315"/>
    </location>
</feature>
<organism evidence="3 4">
    <name type="scientific">Opisthorchis viverrini</name>
    <name type="common">Southeast Asian liver fluke</name>
    <dbReference type="NCBI Taxonomy" id="6198"/>
    <lineage>
        <taxon>Eukaryota</taxon>
        <taxon>Metazoa</taxon>
        <taxon>Spiralia</taxon>
        <taxon>Lophotrochozoa</taxon>
        <taxon>Platyhelminthes</taxon>
        <taxon>Trematoda</taxon>
        <taxon>Digenea</taxon>
        <taxon>Opisthorchiida</taxon>
        <taxon>Opisthorchiata</taxon>
        <taxon>Opisthorchiidae</taxon>
        <taxon>Opisthorchis</taxon>
    </lineage>
</organism>
<sequence length="439" mass="49062">LFVRRLTQDQLDHRLPITQQPRSILSQIEHACRREFPQFDSKQIRLKIRAQLKLHRRNIKRSQIRTSLNASKQLKRNRLRPLLPLTPLEGPSTSSTGPPVRPCPGISESSGQSDLYSQQAAKFDKDSALPNIFVNAMLPPIAISSLCNTLSPAMLFPQSFQGKSTPLQTTEAAYSIAGHPLLSAIHPQDVHKSSFETRNEPLDLTTVIREEEGIQTLYGSADSLTVNEVAETSRTAKRRPTPNELEFGLFVRRLTQDQLDHRLPITQQPRSILSQIEHACRREFPQFDSKQIRLKIRAQLKLHRRNIKRSQIRTSLNASKQLKRNRLRPLLPLTPLEGPSTSSTGPPVRPCPGISESSGQSDLYSQQAAKFDKDSALPNIFVNAMLPPIAISSLCNTLSPAMLFPQSFQGKSTPLQTTEAAYSIAGHPLLSAIVSKLHF</sequence>
<dbReference type="EMBL" id="KV895933">
    <property type="protein sequence ID" value="OON17085.1"/>
    <property type="molecule type" value="Genomic_DNA"/>
</dbReference>
<evidence type="ECO:0000313" key="4">
    <source>
        <dbReference type="Proteomes" id="UP000243686"/>
    </source>
</evidence>
<evidence type="ECO:0000256" key="1">
    <source>
        <dbReference type="SAM" id="MobiDB-lite"/>
    </source>
</evidence>
<proteinExistence type="predicted"/>
<dbReference type="Proteomes" id="UP000243686">
    <property type="component" value="Unassembled WGS sequence"/>
</dbReference>
<name>A0A1S8WRQ5_OPIVI</name>
<feature type="compositionally biased region" description="Low complexity" evidence="1">
    <location>
        <begin position="80"/>
        <end position="98"/>
    </location>
</feature>
<feature type="compositionally biased region" description="Polar residues" evidence="1">
    <location>
        <begin position="107"/>
        <end position="119"/>
    </location>
</feature>
<reference evidence="3 4" key="1">
    <citation type="submission" date="2015-03" db="EMBL/GenBank/DDBJ databases">
        <title>Draft genome of the nematode, Opisthorchis viverrini.</title>
        <authorList>
            <person name="Mitreva M."/>
        </authorList>
    </citation>
    <scope>NUCLEOTIDE SEQUENCE [LARGE SCALE GENOMIC DNA]</scope>
    <source>
        <strain evidence="3">Khon Kaen</strain>
    </source>
</reference>
<dbReference type="InterPro" id="IPR056549">
    <property type="entry name" value="HTH_NOL4"/>
</dbReference>
<keyword evidence="4" id="KW-1185">Reference proteome</keyword>
<gene>
    <name evidence="3" type="ORF">X801_07083</name>
</gene>
<feature type="region of interest" description="Disordered" evidence="1">
    <location>
        <begin position="79"/>
        <end position="119"/>
    </location>
</feature>
<protein>
    <recommendedName>
        <fullName evidence="2">Nucleolar protein 4 helical domain-containing protein</fullName>
    </recommendedName>
</protein>
<feature type="domain" description="Nucleolar protein 4 helical" evidence="2">
    <location>
        <begin position="1"/>
        <end position="67"/>
    </location>
</feature>
<feature type="region of interest" description="Disordered" evidence="1">
    <location>
        <begin position="327"/>
        <end position="362"/>
    </location>
</feature>